<dbReference type="PANTHER" id="PTHR37984:SF5">
    <property type="entry name" value="PROTEIN NYNRIN-LIKE"/>
    <property type="match status" value="1"/>
</dbReference>
<evidence type="ECO:0000259" key="1">
    <source>
        <dbReference type="PROSITE" id="PS50994"/>
    </source>
</evidence>
<dbReference type="Pfam" id="PF00665">
    <property type="entry name" value="rve"/>
    <property type="match status" value="1"/>
</dbReference>
<accession>A0A7J6KT83</accession>
<dbReference type="EMBL" id="JAAPAO010001234">
    <property type="protein sequence ID" value="KAF4650543.1"/>
    <property type="molecule type" value="Genomic_DNA"/>
</dbReference>
<dbReference type="InterPro" id="IPR041588">
    <property type="entry name" value="Integrase_H2C2"/>
</dbReference>
<reference evidence="2 3" key="1">
    <citation type="submission" date="2020-04" db="EMBL/GenBank/DDBJ databases">
        <title>Perkinsus chesapeaki whole genome sequence.</title>
        <authorList>
            <person name="Bogema D.R."/>
        </authorList>
    </citation>
    <scope>NUCLEOTIDE SEQUENCE [LARGE SCALE GENOMIC DNA]</scope>
    <source>
        <strain evidence="2">ATCC PRA-425</strain>
    </source>
</reference>
<comment type="caution">
    <text evidence="2">The sequence shown here is derived from an EMBL/GenBank/DDBJ whole genome shotgun (WGS) entry which is preliminary data.</text>
</comment>
<dbReference type="GO" id="GO:0003676">
    <property type="term" value="F:nucleic acid binding"/>
    <property type="evidence" value="ECO:0007669"/>
    <property type="project" value="InterPro"/>
</dbReference>
<dbReference type="Proteomes" id="UP000591131">
    <property type="component" value="Unassembled WGS sequence"/>
</dbReference>
<gene>
    <name evidence="2" type="ORF">FOL47_001074</name>
</gene>
<dbReference type="AlphaFoldDB" id="A0A7J6KT83"/>
<organism evidence="2 3">
    <name type="scientific">Perkinsus chesapeaki</name>
    <name type="common">Clam parasite</name>
    <name type="synonym">Perkinsus andrewsi</name>
    <dbReference type="NCBI Taxonomy" id="330153"/>
    <lineage>
        <taxon>Eukaryota</taxon>
        <taxon>Sar</taxon>
        <taxon>Alveolata</taxon>
        <taxon>Perkinsozoa</taxon>
        <taxon>Perkinsea</taxon>
        <taxon>Perkinsida</taxon>
        <taxon>Perkinsidae</taxon>
        <taxon>Perkinsus</taxon>
    </lineage>
</organism>
<dbReference type="Pfam" id="PF17921">
    <property type="entry name" value="Integrase_H2C2"/>
    <property type="match status" value="1"/>
</dbReference>
<dbReference type="InterPro" id="IPR050951">
    <property type="entry name" value="Retrovirus_Pol_polyprotein"/>
</dbReference>
<sequence>MQFQQSDERTKATIDTLNSTPSGEVAHNLRLYHLCPATGLLLYSGVSDSNGNTISRPVLPRGQGCDEVLSLLHDKLGHDNTPKLRSLYNEAFYTPKLRVALLRLLKTCHTCQLAKKQSGYKKRAGCVRPAHLCFDIGQVWCLDHAGPYRCPVSGEKVWVLTCTDPVSGFLLYDTTTSPTATSICSSLTQLFSIVGDPACITVDAGSAMTSRAVEGFCVTRSIAFTVFPRQSKFIAAVYERGHGVLLSQLRHRLLQEQGQPRLLVDIIAEAVYAINCSPRHDLGTLSAFQLFYCRRPRLLAPAEDLEDWSRSKLEVWIPSIMEGQPPPMPTTFKNIYDELRERRTRSLLDFFTLVKEAKDRIRARASKLPHQPGFKTFDVGSLVLRLVPPPLKQDVSWKGPYRVIAVTKDKMLYRLQEIETGAELKFQECYFNLKQYHASDIVSVESPTSKSTTSEDGTTLELKDGDFYCFRWIDSQGHEHRAFGQYDAELRRMSLRRVHSDGSTEILTDHVDSQYMCDVDAHYEAPLRMTRSIKNFITNFVGDNPDLYDSDD</sequence>
<evidence type="ECO:0000313" key="2">
    <source>
        <dbReference type="EMBL" id="KAF4650543.1"/>
    </source>
</evidence>
<dbReference type="InterPro" id="IPR001584">
    <property type="entry name" value="Integrase_cat-core"/>
</dbReference>
<dbReference type="PANTHER" id="PTHR37984">
    <property type="entry name" value="PROTEIN CBG26694"/>
    <property type="match status" value="1"/>
</dbReference>
<dbReference type="Gene3D" id="1.10.340.70">
    <property type="match status" value="1"/>
</dbReference>
<dbReference type="Gene3D" id="3.30.420.10">
    <property type="entry name" value="Ribonuclease H-like superfamily/Ribonuclease H"/>
    <property type="match status" value="1"/>
</dbReference>
<dbReference type="GO" id="GO:0015074">
    <property type="term" value="P:DNA integration"/>
    <property type="evidence" value="ECO:0007669"/>
    <property type="project" value="InterPro"/>
</dbReference>
<dbReference type="InterPro" id="IPR036397">
    <property type="entry name" value="RNaseH_sf"/>
</dbReference>
<protein>
    <recommendedName>
        <fullName evidence="1">Integrase catalytic domain-containing protein</fullName>
    </recommendedName>
</protein>
<proteinExistence type="predicted"/>
<dbReference type="PROSITE" id="PS50994">
    <property type="entry name" value="INTEGRASE"/>
    <property type="match status" value="1"/>
</dbReference>
<feature type="domain" description="Integrase catalytic" evidence="1">
    <location>
        <begin position="125"/>
        <end position="295"/>
    </location>
</feature>
<dbReference type="SUPFAM" id="SSF53098">
    <property type="entry name" value="Ribonuclease H-like"/>
    <property type="match status" value="1"/>
</dbReference>
<evidence type="ECO:0000313" key="3">
    <source>
        <dbReference type="Proteomes" id="UP000591131"/>
    </source>
</evidence>
<dbReference type="OrthoDB" id="3863715at2759"/>
<name>A0A7J6KT83_PERCH</name>
<dbReference type="InterPro" id="IPR012337">
    <property type="entry name" value="RNaseH-like_sf"/>
</dbReference>
<keyword evidence="3" id="KW-1185">Reference proteome</keyword>